<dbReference type="GO" id="GO:0046872">
    <property type="term" value="F:metal ion binding"/>
    <property type="evidence" value="ECO:0007669"/>
    <property type="project" value="UniProtKB-KW"/>
</dbReference>
<evidence type="ECO:0000256" key="5">
    <source>
        <dbReference type="ARBA" id="ARBA00023277"/>
    </source>
</evidence>
<dbReference type="InterPro" id="IPR006439">
    <property type="entry name" value="HAD-SF_hydro_IA"/>
</dbReference>
<dbReference type="SFLD" id="SFLDS00003">
    <property type="entry name" value="Haloacid_Dehalogenase"/>
    <property type="match status" value="1"/>
</dbReference>
<dbReference type="SFLD" id="SFLDG01129">
    <property type="entry name" value="C1.5:_HAD__Beta-PGM__Phosphata"/>
    <property type="match status" value="1"/>
</dbReference>
<dbReference type="EMBL" id="MHNZ01000007">
    <property type="protein sequence ID" value="OGZ56781.1"/>
    <property type="molecule type" value="Genomic_DNA"/>
</dbReference>
<proteinExistence type="inferred from homology"/>
<name>A0A1G2H3H9_9BACT</name>
<dbReference type="SUPFAM" id="SSF56784">
    <property type="entry name" value="HAD-like"/>
    <property type="match status" value="1"/>
</dbReference>
<protein>
    <recommendedName>
        <fullName evidence="8">HAD family hydrolase</fullName>
    </recommendedName>
</protein>
<evidence type="ECO:0000256" key="3">
    <source>
        <dbReference type="ARBA" id="ARBA00022723"/>
    </source>
</evidence>
<evidence type="ECO:0008006" key="8">
    <source>
        <dbReference type="Google" id="ProtNLM"/>
    </source>
</evidence>
<keyword evidence="3" id="KW-0479">Metal-binding</keyword>
<evidence type="ECO:0000313" key="7">
    <source>
        <dbReference type="Proteomes" id="UP000177954"/>
    </source>
</evidence>
<dbReference type="InterPro" id="IPR051600">
    <property type="entry name" value="Beta-PGM-like"/>
</dbReference>
<comment type="similarity">
    <text evidence="2">Belongs to the HAD-like hydrolase superfamily. CbbY/CbbZ/Gph/YieH family.</text>
</comment>
<evidence type="ECO:0000313" key="6">
    <source>
        <dbReference type="EMBL" id="OGZ56781.1"/>
    </source>
</evidence>
<dbReference type="InterPro" id="IPR041492">
    <property type="entry name" value="HAD_2"/>
</dbReference>
<dbReference type="InterPro" id="IPR023214">
    <property type="entry name" value="HAD_sf"/>
</dbReference>
<dbReference type="NCBIfam" id="TIGR01509">
    <property type="entry name" value="HAD-SF-IA-v3"/>
    <property type="match status" value="1"/>
</dbReference>
<dbReference type="Proteomes" id="UP000177954">
    <property type="component" value="Unassembled WGS sequence"/>
</dbReference>
<comment type="caution">
    <text evidence="6">The sequence shown here is derived from an EMBL/GenBank/DDBJ whole genome shotgun (WGS) entry which is preliminary data.</text>
</comment>
<sequence>MSIQGIAFDLEGTVIDVEAAHHGAHLKAMAEMGIEMTLEEAIVKIPHFIGGPHERIRDEVYELSDKTKLKELYSERHAFYYEKLLKEMVIVPRMGWSNFFRELKSMGLPLSIGSLTREDRAHYLLEQARLYDFFSADRIVLRSDVKHMKPAPDVFLETARRMGIDPKNQLVFEDSPNGVRAAIAAGSRAIGMPVVIRGSAVAALVDAGAARIFFDWREINASALITNLA</sequence>
<evidence type="ECO:0000256" key="2">
    <source>
        <dbReference type="ARBA" id="ARBA00006171"/>
    </source>
</evidence>
<dbReference type="AlphaFoldDB" id="A0A1G2H3H9"/>
<evidence type="ECO:0000256" key="4">
    <source>
        <dbReference type="ARBA" id="ARBA00022842"/>
    </source>
</evidence>
<dbReference type="PANTHER" id="PTHR46193:SF18">
    <property type="entry name" value="HEXITOL PHOSPHATASE B"/>
    <property type="match status" value="1"/>
</dbReference>
<keyword evidence="4" id="KW-0460">Magnesium</keyword>
<dbReference type="Pfam" id="PF13419">
    <property type="entry name" value="HAD_2"/>
    <property type="match status" value="1"/>
</dbReference>
<keyword evidence="5" id="KW-0119">Carbohydrate metabolism</keyword>
<dbReference type="Gene3D" id="1.10.150.240">
    <property type="entry name" value="Putative phosphatase, domain 2"/>
    <property type="match status" value="1"/>
</dbReference>
<dbReference type="STRING" id="1802129.A3J04_03100"/>
<evidence type="ECO:0000256" key="1">
    <source>
        <dbReference type="ARBA" id="ARBA00001946"/>
    </source>
</evidence>
<organism evidence="6 7">
    <name type="scientific">Candidatus Ryanbacteria bacterium RIFCSPLOWO2_02_FULL_47_14</name>
    <dbReference type="NCBI Taxonomy" id="1802129"/>
    <lineage>
        <taxon>Bacteria</taxon>
        <taxon>Candidatus Ryaniibacteriota</taxon>
    </lineage>
</organism>
<dbReference type="InterPro" id="IPR023198">
    <property type="entry name" value="PGP-like_dom2"/>
</dbReference>
<reference evidence="6 7" key="1">
    <citation type="journal article" date="2016" name="Nat. Commun.">
        <title>Thousands of microbial genomes shed light on interconnected biogeochemical processes in an aquifer system.</title>
        <authorList>
            <person name="Anantharaman K."/>
            <person name="Brown C.T."/>
            <person name="Hug L.A."/>
            <person name="Sharon I."/>
            <person name="Castelle C.J."/>
            <person name="Probst A.J."/>
            <person name="Thomas B.C."/>
            <person name="Singh A."/>
            <person name="Wilkins M.J."/>
            <person name="Karaoz U."/>
            <person name="Brodie E.L."/>
            <person name="Williams K.H."/>
            <person name="Hubbard S.S."/>
            <person name="Banfield J.F."/>
        </authorList>
    </citation>
    <scope>NUCLEOTIDE SEQUENCE [LARGE SCALE GENOMIC DNA]</scope>
</reference>
<accession>A0A1G2H3H9</accession>
<comment type="cofactor">
    <cofactor evidence="1">
        <name>Mg(2+)</name>
        <dbReference type="ChEBI" id="CHEBI:18420"/>
    </cofactor>
</comment>
<dbReference type="PANTHER" id="PTHR46193">
    <property type="entry name" value="6-PHOSPHOGLUCONATE PHOSPHATASE"/>
    <property type="match status" value="1"/>
</dbReference>
<dbReference type="Gene3D" id="3.40.50.1000">
    <property type="entry name" value="HAD superfamily/HAD-like"/>
    <property type="match status" value="1"/>
</dbReference>
<dbReference type="InterPro" id="IPR036412">
    <property type="entry name" value="HAD-like_sf"/>
</dbReference>
<dbReference type="GO" id="GO:0003824">
    <property type="term" value="F:catalytic activity"/>
    <property type="evidence" value="ECO:0007669"/>
    <property type="project" value="UniProtKB-ARBA"/>
</dbReference>
<gene>
    <name evidence="6" type="ORF">A3J04_03100</name>
</gene>